<evidence type="ECO:0008006" key="5">
    <source>
        <dbReference type="Google" id="ProtNLM"/>
    </source>
</evidence>
<keyword evidence="3" id="KW-1185">Reference proteome</keyword>
<dbReference type="OrthoDB" id="8903476at2"/>
<dbReference type="EMBL" id="SLXF01000008">
    <property type="protein sequence ID" value="TCP05861.1"/>
    <property type="molecule type" value="Genomic_DNA"/>
</dbReference>
<dbReference type="Proteomes" id="UP000239406">
    <property type="component" value="Unassembled WGS sequence"/>
</dbReference>
<reference evidence="2 4" key="2">
    <citation type="submission" date="2019-03" db="EMBL/GenBank/DDBJ databases">
        <title>Genomic Encyclopedia of Type Strains, Phase IV (KMG-IV): sequencing the most valuable type-strain genomes for metagenomic binning, comparative biology and taxonomic classification.</title>
        <authorList>
            <person name="Goeker M."/>
        </authorList>
    </citation>
    <scope>NUCLEOTIDE SEQUENCE [LARGE SCALE GENOMIC DNA]</scope>
    <source>
        <strain evidence="2 4">DSM 15264</strain>
    </source>
</reference>
<dbReference type="Proteomes" id="UP000294772">
    <property type="component" value="Unassembled WGS sequence"/>
</dbReference>
<proteinExistence type="predicted"/>
<dbReference type="EMBL" id="PSNY01000008">
    <property type="protein sequence ID" value="PPE70031.1"/>
    <property type="molecule type" value="Genomic_DNA"/>
</dbReference>
<organism evidence="1 3">
    <name type="scientific">Caldimonas thermodepolymerans</name>
    <dbReference type="NCBI Taxonomy" id="215580"/>
    <lineage>
        <taxon>Bacteria</taxon>
        <taxon>Pseudomonadati</taxon>
        <taxon>Pseudomonadota</taxon>
        <taxon>Betaproteobacteria</taxon>
        <taxon>Burkholderiales</taxon>
        <taxon>Sphaerotilaceae</taxon>
        <taxon>Caldimonas</taxon>
    </lineage>
</organism>
<dbReference type="AlphaFoldDB" id="A0A2S5T4X2"/>
<dbReference type="SUPFAM" id="SSF52402">
    <property type="entry name" value="Adenine nucleotide alpha hydrolases-like"/>
    <property type="match status" value="1"/>
</dbReference>
<sequence>MQTGRKIAVLLDDAAHAQSRLAAGLDDTRHAQWVLVACAPRMTHRASKWLSHGAREHWRRKWANRLFAQMQPWLAAHGIAAEVRLARGPLKDVLEELAVDEVIDVRRPKATVPGGDTPEVHWELPSLLAFGLGLWLSADA</sequence>
<gene>
    <name evidence="1" type="ORF">C1702_09245</name>
    <name evidence="2" type="ORF">EV676_10894</name>
</gene>
<evidence type="ECO:0000313" key="3">
    <source>
        <dbReference type="Proteomes" id="UP000239406"/>
    </source>
</evidence>
<evidence type="ECO:0000313" key="2">
    <source>
        <dbReference type="EMBL" id="TCP05861.1"/>
    </source>
</evidence>
<accession>A0A2S5T4X2</accession>
<evidence type="ECO:0000313" key="1">
    <source>
        <dbReference type="EMBL" id="PPE70031.1"/>
    </source>
</evidence>
<reference evidence="1 3" key="1">
    <citation type="submission" date="2018-02" db="EMBL/GenBank/DDBJ databases">
        <title>Reclassifiation of [Polyangium] brachysporum DSM 7029 as Guopingzhaonella breviflexa gen. nov., sp. nov., a member of the family Comamonadaceae.</title>
        <authorList>
            <person name="Tang B."/>
        </authorList>
    </citation>
    <scope>NUCLEOTIDE SEQUENCE [LARGE SCALE GENOMIC DNA]</scope>
    <source>
        <strain evidence="1 3">DSM 15344</strain>
    </source>
</reference>
<protein>
    <recommendedName>
        <fullName evidence="5">Universal stress protein</fullName>
    </recommendedName>
</protein>
<evidence type="ECO:0000313" key="4">
    <source>
        <dbReference type="Proteomes" id="UP000294772"/>
    </source>
</evidence>
<dbReference type="RefSeq" id="WP_104357396.1">
    <property type="nucleotide sequence ID" value="NZ_CALFFA010000035.1"/>
</dbReference>
<name>A0A2S5T4X2_9BURK</name>
<comment type="caution">
    <text evidence="1">The sequence shown here is derived from an EMBL/GenBank/DDBJ whole genome shotgun (WGS) entry which is preliminary data.</text>
</comment>